<dbReference type="EMBL" id="JH921430">
    <property type="protein sequence ID" value="EKD19868.1"/>
    <property type="molecule type" value="Genomic_DNA"/>
</dbReference>
<dbReference type="HOGENOM" id="CLU_1294643_0_0_1"/>
<dbReference type="KEGG" id="mbe:MBM_01820"/>
<organism evidence="1 2">
    <name type="scientific">Marssonina brunnea f. sp. multigermtubi (strain MB_m1)</name>
    <name type="common">Marssonina leaf spot fungus</name>
    <dbReference type="NCBI Taxonomy" id="1072389"/>
    <lineage>
        <taxon>Eukaryota</taxon>
        <taxon>Fungi</taxon>
        <taxon>Dikarya</taxon>
        <taxon>Ascomycota</taxon>
        <taxon>Pezizomycotina</taxon>
        <taxon>Leotiomycetes</taxon>
        <taxon>Helotiales</taxon>
        <taxon>Drepanopezizaceae</taxon>
        <taxon>Drepanopeziza</taxon>
    </lineage>
</organism>
<dbReference type="Proteomes" id="UP000006753">
    <property type="component" value="Unassembled WGS sequence"/>
</dbReference>
<proteinExistence type="predicted"/>
<sequence length="213" mass="25010">MARGVYVDRPTTFGYGKSFEKVLRQTTEHHWTYEQALQQEQHQNGFDSRWSRIEVSEANRRIKDIAVSKGNNMIDNFNRTSEIQFSQIMPINNTFHSIQSEVKATTKKENWYTKTSNTLLLRSQEIGERKKTTSGGRPAGYIKHFQVDIYDFNRQEREDLDEGTKHINFLHSIEIKASTNHRRKTTERDHPPIPAKEYISRHGTLIRSTKVRD</sequence>
<gene>
    <name evidence="1" type="ORF">MBM_01820</name>
</gene>
<protein>
    <submittedName>
        <fullName evidence="1">Uncharacterized protein</fullName>
    </submittedName>
</protein>
<reference evidence="1 2" key="1">
    <citation type="journal article" date="2012" name="BMC Genomics">
        <title>Sequencing the genome of Marssonina brunnea reveals fungus-poplar co-evolution.</title>
        <authorList>
            <person name="Zhu S."/>
            <person name="Cao Y.-Z."/>
            <person name="Jiang C."/>
            <person name="Tan B.-Y."/>
            <person name="Wang Z."/>
            <person name="Feng S."/>
            <person name="Zhang L."/>
            <person name="Su X.-H."/>
            <person name="Brejova B."/>
            <person name="Vinar T."/>
            <person name="Xu M."/>
            <person name="Wang M.-X."/>
            <person name="Zhang S.-G."/>
            <person name="Huang M.-R."/>
            <person name="Wu R."/>
            <person name="Zhou Y."/>
        </authorList>
    </citation>
    <scope>NUCLEOTIDE SEQUENCE [LARGE SCALE GENOMIC DNA]</scope>
    <source>
        <strain evidence="1 2">MB_m1</strain>
    </source>
</reference>
<evidence type="ECO:0000313" key="1">
    <source>
        <dbReference type="EMBL" id="EKD19868.1"/>
    </source>
</evidence>
<dbReference type="InParanoid" id="K1XGC8"/>
<name>K1XGC8_MARBU</name>
<evidence type="ECO:0000313" key="2">
    <source>
        <dbReference type="Proteomes" id="UP000006753"/>
    </source>
</evidence>
<keyword evidence="2" id="KW-1185">Reference proteome</keyword>
<dbReference type="AlphaFoldDB" id="K1XGC8"/>
<accession>K1XGC8</accession>